<organism evidence="2 3">
    <name type="scientific">Talaromyces islandicus</name>
    <name type="common">Penicillium islandicum</name>
    <dbReference type="NCBI Taxonomy" id="28573"/>
    <lineage>
        <taxon>Eukaryota</taxon>
        <taxon>Fungi</taxon>
        <taxon>Dikarya</taxon>
        <taxon>Ascomycota</taxon>
        <taxon>Pezizomycotina</taxon>
        <taxon>Eurotiomycetes</taxon>
        <taxon>Eurotiomycetidae</taxon>
        <taxon>Eurotiales</taxon>
        <taxon>Trichocomaceae</taxon>
        <taxon>Talaromyces</taxon>
        <taxon>Talaromyces sect. Islandici</taxon>
    </lineage>
</organism>
<evidence type="ECO:0008006" key="4">
    <source>
        <dbReference type="Google" id="ProtNLM"/>
    </source>
</evidence>
<dbReference type="GO" id="GO:0072344">
    <property type="term" value="P:rescue of stalled ribosome"/>
    <property type="evidence" value="ECO:0007669"/>
    <property type="project" value="TreeGrafter"/>
</dbReference>
<feature type="region of interest" description="Disordered" evidence="1">
    <location>
        <begin position="607"/>
        <end position="641"/>
    </location>
</feature>
<evidence type="ECO:0000256" key="1">
    <source>
        <dbReference type="SAM" id="MobiDB-lite"/>
    </source>
</evidence>
<dbReference type="Pfam" id="PF04910">
    <property type="entry name" value="Tcf25"/>
    <property type="match status" value="1"/>
</dbReference>
<dbReference type="AlphaFoldDB" id="A0A0U1LQM6"/>
<feature type="compositionally biased region" description="Basic residues" evidence="1">
    <location>
        <begin position="85"/>
        <end position="96"/>
    </location>
</feature>
<dbReference type="Proteomes" id="UP000054383">
    <property type="component" value="Unassembled WGS sequence"/>
</dbReference>
<reference evidence="2 3" key="1">
    <citation type="submission" date="2015-04" db="EMBL/GenBank/DDBJ databases">
        <authorList>
            <person name="Syromyatnikov M.Y."/>
            <person name="Popov V.N."/>
        </authorList>
    </citation>
    <scope>NUCLEOTIDE SEQUENCE [LARGE SCALE GENOMIC DNA]</scope>
    <source>
        <strain evidence="2">WF-38-12</strain>
    </source>
</reference>
<dbReference type="InterPro" id="IPR006994">
    <property type="entry name" value="TCF25/Rqc1"/>
</dbReference>
<dbReference type="InterPro" id="IPR011990">
    <property type="entry name" value="TPR-like_helical_dom_sf"/>
</dbReference>
<accession>A0A0U1LQM6</accession>
<dbReference type="OMA" id="IWGKMPP"/>
<sequence length="730" mass="82107">MSSRALRKLQKQRESVAHLAQDEQDASSEEEHAPVAAPKPKKNAFDLLNAFDEDNEEEPSDNEPQVEPEPSPVAVSAANPTETSKKKKKKKKKKAAAPKPPTKGETAEAEELDDIDRALKELSTKGDATTALNELPTAATATVDRRFAKTPEELLSIDPKSLNAINEMRKLFGNVVLESFENEENTGSGRRRERQREAIDLGRALSGRYSPASRGQSLAGVALRKNVLMQGKDEWPRATSGGLGMELSQKLPSGNYLYRLLHNQAYKDVQMQFDLCVESMDPQRLIQLLQYNPYHISTLLQVSDIAKHQGDHAVSADLLERALFNIGRSAHSSFGSQLQQGKANLNFSLGENRELWLIGWRYILNLGMKGTWRTAYEWAKLLLSLDTADPYCMRLLIDQLALRGRQYEHLISLCTETIFSEKWKDLPNIQCSLSLAYLRLNRPKDARQQLRLAMSRYPWFFSRLAQEIDIQPIPKRIWGKIPPAQSHELLTELYISRAKDLWNTPEVVSLIVEVADTLPDGDEAVEPPEITLDIARHVVLSDIPKVTTHLPSRYTSGRISASDPLPPYDSEAFRQQADPTPSYLSRIPEGARPQWLRDFLGRMNIEGGEMPAGDADNGDFDVQIEPFDDSDANHYPPSGDNQEELRMWLLGPGMPPLQSFLRQYGVDRGNWSGMDEDDPIMSYVEGLMDVNPPSDRQELLQGPIRSFIGDMAVALLQEMLLEFEEDPESV</sequence>
<gene>
    <name evidence="2" type="ORF">PISL3812_02429</name>
</gene>
<evidence type="ECO:0000313" key="3">
    <source>
        <dbReference type="Proteomes" id="UP000054383"/>
    </source>
</evidence>
<feature type="region of interest" description="Disordered" evidence="1">
    <location>
        <begin position="1"/>
        <end position="112"/>
    </location>
</feature>
<name>A0A0U1LQM6_TALIS</name>
<dbReference type="Gene3D" id="1.25.40.10">
    <property type="entry name" value="Tetratricopeptide repeat domain"/>
    <property type="match status" value="1"/>
</dbReference>
<dbReference type="GO" id="GO:1990112">
    <property type="term" value="C:RQC complex"/>
    <property type="evidence" value="ECO:0007669"/>
    <property type="project" value="TreeGrafter"/>
</dbReference>
<dbReference type="EMBL" id="CVMT01000002">
    <property type="protein sequence ID" value="CRG85334.1"/>
    <property type="molecule type" value="Genomic_DNA"/>
</dbReference>
<dbReference type="PANTHER" id="PTHR22684">
    <property type="entry name" value="NULP1-RELATED"/>
    <property type="match status" value="1"/>
</dbReference>
<dbReference type="GO" id="GO:1990116">
    <property type="term" value="P:ribosome-associated ubiquitin-dependent protein catabolic process"/>
    <property type="evidence" value="ECO:0007669"/>
    <property type="project" value="TreeGrafter"/>
</dbReference>
<dbReference type="OrthoDB" id="205993at2759"/>
<feature type="compositionally biased region" description="Acidic residues" evidence="1">
    <location>
        <begin position="51"/>
        <end position="66"/>
    </location>
</feature>
<protein>
    <recommendedName>
        <fullName evidence="4">Ribosome quality control complex subunit 1</fullName>
    </recommendedName>
</protein>
<dbReference type="STRING" id="28573.A0A0U1LQM6"/>
<proteinExistence type="predicted"/>
<evidence type="ECO:0000313" key="2">
    <source>
        <dbReference type="EMBL" id="CRG85334.1"/>
    </source>
</evidence>
<dbReference type="PANTHER" id="PTHR22684:SF0">
    <property type="entry name" value="RIBOSOME QUALITY CONTROL COMPLEX SUBUNIT TCF25"/>
    <property type="match status" value="1"/>
</dbReference>
<keyword evidence="3" id="KW-1185">Reference proteome</keyword>
<feature type="region of interest" description="Disordered" evidence="1">
    <location>
        <begin position="554"/>
        <end position="588"/>
    </location>
</feature>
<feature type="compositionally biased region" description="Basic residues" evidence="1">
    <location>
        <begin position="1"/>
        <end position="10"/>
    </location>
</feature>